<comment type="caution">
    <text evidence="3">The sequence shown here is derived from an EMBL/GenBank/DDBJ whole genome shotgun (WGS) entry which is preliminary data.</text>
</comment>
<dbReference type="InterPro" id="IPR031712">
    <property type="entry name" value="DUF5077"/>
</dbReference>
<keyword evidence="1" id="KW-0732">Signal</keyword>
<evidence type="ECO:0000259" key="2">
    <source>
        <dbReference type="Pfam" id="PF16871"/>
    </source>
</evidence>
<reference evidence="3 4" key="1">
    <citation type="submission" date="2024-04" db="EMBL/GenBank/DDBJ databases">
        <title>Luteolibacter sp. isolated from soil.</title>
        <authorList>
            <person name="An J."/>
        </authorList>
    </citation>
    <scope>NUCLEOTIDE SEQUENCE [LARGE SCALE GENOMIC DNA]</scope>
    <source>
        <strain evidence="3 4">Y139</strain>
    </source>
</reference>
<feature type="domain" description="DUF5077" evidence="2">
    <location>
        <begin position="30"/>
        <end position="149"/>
    </location>
</feature>
<dbReference type="EMBL" id="JBBUKT010000001">
    <property type="protein sequence ID" value="MEK7948862.1"/>
    <property type="molecule type" value="Genomic_DNA"/>
</dbReference>
<evidence type="ECO:0000256" key="1">
    <source>
        <dbReference type="SAM" id="SignalP"/>
    </source>
</evidence>
<organism evidence="3 4">
    <name type="scientific">Luteolibacter soli</name>
    <dbReference type="NCBI Taxonomy" id="3135280"/>
    <lineage>
        <taxon>Bacteria</taxon>
        <taxon>Pseudomonadati</taxon>
        <taxon>Verrucomicrobiota</taxon>
        <taxon>Verrucomicrobiia</taxon>
        <taxon>Verrucomicrobiales</taxon>
        <taxon>Verrucomicrobiaceae</taxon>
        <taxon>Luteolibacter</taxon>
    </lineage>
</organism>
<feature type="chain" id="PRO_5045727328" evidence="1">
    <location>
        <begin position="25"/>
        <end position="429"/>
    </location>
</feature>
<dbReference type="RefSeq" id="WP_341402192.1">
    <property type="nucleotide sequence ID" value="NZ_JBBUKT010000001.1"/>
</dbReference>
<evidence type="ECO:0000313" key="3">
    <source>
        <dbReference type="EMBL" id="MEK7948862.1"/>
    </source>
</evidence>
<accession>A0ABU9APV1</accession>
<dbReference type="InterPro" id="IPR021862">
    <property type="entry name" value="DUF3472"/>
</dbReference>
<protein>
    <submittedName>
        <fullName evidence="3">DUF3472 domain-containing protein</fullName>
    </submittedName>
</protein>
<evidence type="ECO:0000313" key="4">
    <source>
        <dbReference type="Proteomes" id="UP001371305"/>
    </source>
</evidence>
<name>A0ABU9APV1_9BACT</name>
<keyword evidence="4" id="KW-1185">Reference proteome</keyword>
<feature type="signal peptide" evidence="1">
    <location>
        <begin position="1"/>
        <end position="24"/>
    </location>
</feature>
<sequence>MKKWLSCSILAALAVPALAVPALAVVEVPAFTAYTAPEPNKGAQRSKDGDITSWEEKTKLHWYGHIAAKGELDLSLKLAGGLPAGARLKLTVTPQEGSAKGRPLDGKENGEQVAFGKFDVPAPGYYRFELEGRGNKLPGLKALVVDGAASEGAHFSMVERRNAASIHLGYTVPEEAKDDVEWFYLEVTPKTEPLWSYYMATGWHRGYFGMQVNSPTERRIIFSVWDSGGEAVDRKKVDDDNRVKLLAKGGGVDAGDFGNEGTGGHSHLVYPWKLGDTVHFLMRAQAEGDKTIYSGWYRDSKEKQWHLVASFRAPRDGKFLHGLYSFNENFGGDNGDERRVCEFGNGWIRTKSGKWMPLTEAKFTHDGHGKSERLDRSAGTIGKRFYLANGGFVEDTNETAVTKAYDAMKISAPEGKHPVDAELEKMPMK</sequence>
<dbReference type="Pfam" id="PF11958">
    <property type="entry name" value="DUF3472"/>
    <property type="match status" value="1"/>
</dbReference>
<dbReference type="Pfam" id="PF16871">
    <property type="entry name" value="DUF5077"/>
    <property type="match status" value="1"/>
</dbReference>
<gene>
    <name evidence="3" type="ORF">WKV53_00060</name>
</gene>
<proteinExistence type="predicted"/>
<dbReference type="Proteomes" id="UP001371305">
    <property type="component" value="Unassembled WGS sequence"/>
</dbReference>